<evidence type="ECO:0000259" key="1">
    <source>
        <dbReference type="Pfam" id="PF00027"/>
    </source>
</evidence>
<reference evidence="2 3" key="1">
    <citation type="submission" date="2017-10" db="EMBL/GenBank/DDBJ databases">
        <title>Sequencing the genomes of 1000 actinobacteria strains.</title>
        <authorList>
            <person name="Klenk H.-P."/>
        </authorList>
    </citation>
    <scope>NUCLEOTIDE SEQUENCE [LARGE SCALE GENOMIC DNA]</scope>
    <source>
        <strain evidence="2 3">DSM 15597</strain>
    </source>
</reference>
<dbReference type="AlphaFoldDB" id="A0A2A9CUB9"/>
<feature type="domain" description="Cyclic nucleotide-binding" evidence="1">
    <location>
        <begin position="41"/>
        <end position="96"/>
    </location>
</feature>
<dbReference type="InterPro" id="IPR000595">
    <property type="entry name" value="cNMP-bd_dom"/>
</dbReference>
<dbReference type="RefSeq" id="WP_098461431.1">
    <property type="nucleotide sequence ID" value="NZ_PDJC01000001.1"/>
</dbReference>
<name>A0A2A9CUB9_9ACTN</name>
<gene>
    <name evidence="2" type="ORF">ATK74_2627</name>
</gene>
<evidence type="ECO:0000313" key="2">
    <source>
        <dbReference type="EMBL" id="PFG18047.1"/>
    </source>
</evidence>
<dbReference type="Proteomes" id="UP000226079">
    <property type="component" value="Unassembled WGS sequence"/>
</dbReference>
<dbReference type="EMBL" id="PDJC01000001">
    <property type="protein sequence ID" value="PFG18047.1"/>
    <property type="molecule type" value="Genomic_DNA"/>
</dbReference>
<dbReference type="Pfam" id="PF00027">
    <property type="entry name" value="cNMP_binding"/>
    <property type="match status" value="1"/>
</dbReference>
<sequence>MITENAASAHALRSLRLLLEAYASAELPQWELFASNVRLFRLDQGATLFSAGEVHPYLYFVQSGLFKAQLRLPDGRLTTVFFPEEGDFVAPLSAMGAEGIRRVVSRGLHPRADTLRSVVDQQSLHTLIAVEPSLVLRVSFRVVEHLTAQHLQWSRLLGMLALMHATTLQVDVGWLRSTPEQRYRALLAEQPGLVQRVTQRDLAGFLGITDVALSRIAKRVRADEQPPETPSSPATAS</sequence>
<dbReference type="OrthoDB" id="9786330at2"/>
<dbReference type="InterPro" id="IPR014710">
    <property type="entry name" value="RmlC-like_jellyroll"/>
</dbReference>
<organism evidence="2 3">
    <name type="scientific">Propionicimonas paludicola</name>
    <dbReference type="NCBI Taxonomy" id="185243"/>
    <lineage>
        <taxon>Bacteria</taxon>
        <taxon>Bacillati</taxon>
        <taxon>Actinomycetota</taxon>
        <taxon>Actinomycetes</taxon>
        <taxon>Propionibacteriales</taxon>
        <taxon>Nocardioidaceae</taxon>
        <taxon>Propionicimonas</taxon>
    </lineage>
</organism>
<dbReference type="InterPro" id="IPR018490">
    <property type="entry name" value="cNMP-bd_dom_sf"/>
</dbReference>
<protein>
    <submittedName>
        <fullName evidence="2">CRP-like cAMP-binding protein</fullName>
    </submittedName>
</protein>
<proteinExistence type="predicted"/>
<dbReference type="CDD" id="cd00038">
    <property type="entry name" value="CAP_ED"/>
    <property type="match status" value="1"/>
</dbReference>
<keyword evidence="3" id="KW-1185">Reference proteome</keyword>
<dbReference type="Gene3D" id="2.60.120.10">
    <property type="entry name" value="Jelly Rolls"/>
    <property type="match status" value="1"/>
</dbReference>
<evidence type="ECO:0000313" key="3">
    <source>
        <dbReference type="Proteomes" id="UP000226079"/>
    </source>
</evidence>
<accession>A0A2A9CUB9</accession>
<comment type="caution">
    <text evidence="2">The sequence shown here is derived from an EMBL/GenBank/DDBJ whole genome shotgun (WGS) entry which is preliminary data.</text>
</comment>
<dbReference type="SUPFAM" id="SSF51206">
    <property type="entry name" value="cAMP-binding domain-like"/>
    <property type="match status" value="1"/>
</dbReference>